<proteinExistence type="inferred from homology"/>
<evidence type="ECO:0000256" key="4">
    <source>
        <dbReference type="ARBA" id="ARBA00022692"/>
    </source>
</evidence>
<evidence type="ECO:0000259" key="10">
    <source>
        <dbReference type="Pfam" id="PF01618"/>
    </source>
</evidence>
<feature type="transmembrane region" description="Helical" evidence="9">
    <location>
        <begin position="62"/>
        <end position="89"/>
    </location>
</feature>
<dbReference type="PANTHER" id="PTHR30625:SF15">
    <property type="entry name" value="BIOPOLYMER TRANSPORT PROTEIN EXBB"/>
    <property type="match status" value="1"/>
</dbReference>
<dbReference type="InterPro" id="IPR050790">
    <property type="entry name" value="ExbB/TolQ_transport"/>
</dbReference>
<evidence type="ECO:0000313" key="12">
    <source>
        <dbReference type="EMBL" id="ATB70663.1"/>
    </source>
</evidence>
<reference evidence="12" key="3">
    <citation type="submission" date="2017-09" db="EMBL/GenBank/DDBJ databases">
        <authorList>
            <person name="Goris T."/>
        </authorList>
    </citation>
    <scope>NUCLEOTIDE SEQUENCE</scope>
    <source>
        <strain evidence="12">JPD-1</strain>
    </source>
</reference>
<dbReference type="Proteomes" id="UP000196005">
    <property type="component" value="Chromosome"/>
</dbReference>
<dbReference type="PANTHER" id="PTHR30625">
    <property type="entry name" value="PROTEIN TOLQ"/>
    <property type="match status" value="1"/>
</dbReference>
<keyword evidence="2 8" id="KW-0813">Transport</keyword>
<evidence type="ECO:0000256" key="3">
    <source>
        <dbReference type="ARBA" id="ARBA00022475"/>
    </source>
</evidence>
<reference evidence="14" key="2">
    <citation type="submission" date="2017-09" db="EMBL/GenBank/DDBJ databases">
        <title>The complete genome of Sulfurospirillum sp. JPD-1.</title>
        <authorList>
            <person name="Goris T."/>
        </authorList>
    </citation>
    <scope>NUCLEOTIDE SEQUENCE [LARGE SCALE GENOMIC DNA]</scope>
    <source>
        <strain evidence="14">JPD-1</strain>
    </source>
</reference>
<evidence type="ECO:0000313" key="14">
    <source>
        <dbReference type="Proteomes" id="UP000217349"/>
    </source>
</evidence>
<dbReference type="Pfam" id="PF01618">
    <property type="entry name" value="MotA_ExbB"/>
    <property type="match status" value="1"/>
</dbReference>
<dbReference type="KEGG" id="suls:Sdiek1_2665"/>
<dbReference type="EMBL" id="CP023275">
    <property type="protein sequence ID" value="ATB70663.1"/>
    <property type="molecule type" value="Genomic_DNA"/>
</dbReference>
<dbReference type="GO" id="GO:0005886">
    <property type="term" value="C:plasma membrane"/>
    <property type="evidence" value="ECO:0007669"/>
    <property type="project" value="UniProtKB-SubCell"/>
</dbReference>
<keyword evidence="5 8" id="KW-0653">Protein transport</keyword>
<dbReference type="InterPro" id="IPR002898">
    <property type="entry name" value="MotA_ExbB_proton_chnl"/>
</dbReference>
<evidence type="ECO:0000256" key="8">
    <source>
        <dbReference type="RuleBase" id="RU004057"/>
    </source>
</evidence>
<evidence type="ECO:0000313" key="11">
    <source>
        <dbReference type="EMBL" id="ARU49813.1"/>
    </source>
</evidence>
<dbReference type="GO" id="GO:0017038">
    <property type="term" value="P:protein import"/>
    <property type="evidence" value="ECO:0007669"/>
    <property type="project" value="TreeGrafter"/>
</dbReference>
<evidence type="ECO:0000256" key="6">
    <source>
        <dbReference type="ARBA" id="ARBA00022989"/>
    </source>
</evidence>
<dbReference type="Proteomes" id="UP000217349">
    <property type="component" value="Chromosome"/>
</dbReference>
<evidence type="ECO:0000256" key="2">
    <source>
        <dbReference type="ARBA" id="ARBA00022448"/>
    </source>
</evidence>
<keyword evidence="7 9" id="KW-0472">Membrane</keyword>
<gene>
    <name evidence="11" type="ORF">Sdiek1_2665</name>
    <name evidence="12" type="ORF">SJPD1_2569</name>
</gene>
<dbReference type="OrthoDB" id="9805133at2"/>
<evidence type="ECO:0000313" key="13">
    <source>
        <dbReference type="Proteomes" id="UP000196005"/>
    </source>
</evidence>
<dbReference type="RefSeq" id="WP_087439499.1">
    <property type="nucleotide sequence ID" value="NZ_CP021416.1"/>
</dbReference>
<name>A0A1Y0HRN1_9BACT</name>
<dbReference type="AlphaFoldDB" id="A0A1Y0HRN1"/>
<comment type="subcellular location">
    <subcellularLocation>
        <location evidence="1">Cell inner membrane</location>
        <topology evidence="1">Multi-pass membrane protein</topology>
    </subcellularLocation>
    <subcellularLocation>
        <location evidence="8">Membrane</location>
        <topology evidence="8">Multi-pass membrane protein</topology>
    </subcellularLocation>
</comment>
<keyword evidence="4 9" id="KW-0812">Transmembrane</keyword>
<evidence type="ECO:0000256" key="1">
    <source>
        <dbReference type="ARBA" id="ARBA00004429"/>
    </source>
</evidence>
<reference evidence="12" key="5">
    <citation type="journal article" date="2020" name="MicrobiologyOpen">
        <title>Tetrachloroethene respiration in Sulfurospirillum species is regulated by a two-component system as unraveled by comparative genomics, transcriptomics, and regulator binding studies.</title>
        <authorList>
            <person name="Esken J."/>
            <person name="Goris T."/>
            <person name="Gadkari J."/>
            <person name="Bischler T."/>
            <person name="Forstner K.U."/>
            <person name="Sharma C.M."/>
            <person name="Diekert G."/>
            <person name="Schubert T."/>
        </authorList>
    </citation>
    <scope>NUCLEOTIDE SEQUENCE</scope>
    <source>
        <strain evidence="12">JPD-1</strain>
    </source>
</reference>
<dbReference type="KEGG" id="sulj:SJPD1_2569"/>
<accession>A0A1Y0HRN1</accession>
<protein>
    <submittedName>
        <fullName evidence="11 12">Biopolymer transport protein ExbB</fullName>
    </submittedName>
</protein>
<reference evidence="13" key="1">
    <citation type="submission" date="2017-05" db="EMBL/GenBank/DDBJ databases">
        <title>Dechlorination kinetics govern the competition between two new strains of the genus Sulfurospirillum.</title>
        <authorList>
            <person name="Buttet G.F."/>
            <person name="Murray A.M."/>
            <person name="Goris T."/>
            <person name="Burion M."/>
            <person name="Lin B."/>
            <person name="Rolle M."/>
            <person name="Maillard J."/>
        </authorList>
    </citation>
    <scope>NUCLEOTIDE SEQUENCE [LARGE SCALE GENOMIC DNA]</scope>
    <source>
        <strain evidence="13">SL2-1</strain>
    </source>
</reference>
<accession>A0A290HGM0</accession>
<evidence type="ECO:0000256" key="9">
    <source>
        <dbReference type="SAM" id="Phobius"/>
    </source>
</evidence>
<organism evidence="11 13">
    <name type="scientific">Sulfurospirillum diekertiae</name>
    <dbReference type="NCBI Taxonomy" id="1854492"/>
    <lineage>
        <taxon>Bacteria</taxon>
        <taxon>Pseudomonadati</taxon>
        <taxon>Campylobacterota</taxon>
        <taxon>Epsilonproteobacteria</taxon>
        <taxon>Campylobacterales</taxon>
        <taxon>Sulfurospirillaceae</taxon>
        <taxon>Sulfurospirillum</taxon>
    </lineage>
</organism>
<sequence length="148" mass="16150">MLSEKLLSFALVGIDPVLWVLVSMSVIAVGVMIERFLAFGAIQKNYQSIDYYTLRLSLEARLGILATFGNNAPFIGLFGTVLGIIQAFHMIGSSNAFDVQPIMQGISEALIATATGLFVAIPCVIAYNYFTRRVKVVLTQKEAQLNEA</sequence>
<feature type="domain" description="MotA/TolQ/ExbB proton channel" evidence="10">
    <location>
        <begin position="57"/>
        <end position="142"/>
    </location>
</feature>
<feature type="transmembrane region" description="Helical" evidence="9">
    <location>
        <begin position="20"/>
        <end position="42"/>
    </location>
</feature>
<comment type="similarity">
    <text evidence="8">Belongs to the exbB/tolQ family.</text>
</comment>
<dbReference type="EMBL" id="CP021416">
    <property type="protein sequence ID" value="ARU49813.1"/>
    <property type="molecule type" value="Genomic_DNA"/>
</dbReference>
<keyword evidence="13" id="KW-1185">Reference proteome</keyword>
<evidence type="ECO:0000256" key="5">
    <source>
        <dbReference type="ARBA" id="ARBA00022927"/>
    </source>
</evidence>
<evidence type="ECO:0000256" key="7">
    <source>
        <dbReference type="ARBA" id="ARBA00023136"/>
    </source>
</evidence>
<reference evidence="11" key="4">
    <citation type="journal article" date="2018" name="FEMS Microbiol. Ecol.">
        <title>Coexistence of two distinct Sulfurospirillum populations respiring tetrachloroethene-genomic and kinetic considerations. .</title>
        <authorList>
            <person name="Buttet G.F."/>
            <person name="Murray A.M."/>
            <person name="Goris T."/>
            <person name="Burion M."/>
            <person name="Jin B."/>
            <person name="Rolle M."/>
            <person name="Holliger C."/>
            <person name="Maillard J."/>
        </authorList>
    </citation>
    <scope>NUCLEOTIDE SEQUENCE</scope>
    <source>
        <strain evidence="11">SL2-1</strain>
    </source>
</reference>
<keyword evidence="3" id="KW-1003">Cell membrane</keyword>
<feature type="transmembrane region" description="Helical" evidence="9">
    <location>
        <begin position="109"/>
        <end position="130"/>
    </location>
</feature>
<keyword evidence="6 9" id="KW-1133">Transmembrane helix</keyword>